<dbReference type="OrthoDB" id="5405107at2759"/>
<keyword evidence="1" id="KW-0472">Membrane</keyword>
<keyword evidence="1" id="KW-0812">Transmembrane</keyword>
<accession>A0A6A5URV3</accession>
<sequence>MVHWLDEIPEYNTSPLIPLCFVTVLSSYGLYMAYQNITRLQQYEEQAQRASKWSDAVGKRLQKTRATQTSGTIALILSTLSSVLLLLTKFGIATHVVLSIICLTVSALARLHMKTFWNEKDQIRIPLMGKYNEAIAGSEEVVQLLGGITVAWIAAGLLSFF</sequence>
<evidence type="ECO:0000313" key="2">
    <source>
        <dbReference type="EMBL" id="KAF1967140.1"/>
    </source>
</evidence>
<organism evidence="2 3">
    <name type="scientific">Bimuria novae-zelandiae CBS 107.79</name>
    <dbReference type="NCBI Taxonomy" id="1447943"/>
    <lineage>
        <taxon>Eukaryota</taxon>
        <taxon>Fungi</taxon>
        <taxon>Dikarya</taxon>
        <taxon>Ascomycota</taxon>
        <taxon>Pezizomycotina</taxon>
        <taxon>Dothideomycetes</taxon>
        <taxon>Pleosporomycetidae</taxon>
        <taxon>Pleosporales</taxon>
        <taxon>Massarineae</taxon>
        <taxon>Didymosphaeriaceae</taxon>
        <taxon>Bimuria</taxon>
    </lineage>
</organism>
<feature type="transmembrane region" description="Helical" evidence="1">
    <location>
        <begin position="92"/>
        <end position="111"/>
    </location>
</feature>
<dbReference type="AlphaFoldDB" id="A0A6A5URV3"/>
<protein>
    <submittedName>
        <fullName evidence="2">Uncharacterized protein</fullName>
    </submittedName>
</protein>
<gene>
    <name evidence="2" type="ORF">BU23DRAFT_301691</name>
</gene>
<dbReference type="Proteomes" id="UP000800036">
    <property type="component" value="Unassembled WGS sequence"/>
</dbReference>
<feature type="transmembrane region" description="Helical" evidence="1">
    <location>
        <begin position="16"/>
        <end position="34"/>
    </location>
</feature>
<dbReference type="EMBL" id="ML976736">
    <property type="protein sequence ID" value="KAF1967140.1"/>
    <property type="molecule type" value="Genomic_DNA"/>
</dbReference>
<proteinExistence type="predicted"/>
<reference evidence="2" key="1">
    <citation type="journal article" date="2020" name="Stud. Mycol.">
        <title>101 Dothideomycetes genomes: a test case for predicting lifestyles and emergence of pathogens.</title>
        <authorList>
            <person name="Haridas S."/>
            <person name="Albert R."/>
            <person name="Binder M."/>
            <person name="Bloem J."/>
            <person name="Labutti K."/>
            <person name="Salamov A."/>
            <person name="Andreopoulos B."/>
            <person name="Baker S."/>
            <person name="Barry K."/>
            <person name="Bills G."/>
            <person name="Bluhm B."/>
            <person name="Cannon C."/>
            <person name="Castanera R."/>
            <person name="Culley D."/>
            <person name="Daum C."/>
            <person name="Ezra D."/>
            <person name="Gonzalez J."/>
            <person name="Henrissat B."/>
            <person name="Kuo A."/>
            <person name="Liang C."/>
            <person name="Lipzen A."/>
            <person name="Lutzoni F."/>
            <person name="Magnuson J."/>
            <person name="Mondo S."/>
            <person name="Nolan M."/>
            <person name="Ohm R."/>
            <person name="Pangilinan J."/>
            <person name="Park H.-J."/>
            <person name="Ramirez L."/>
            <person name="Alfaro M."/>
            <person name="Sun H."/>
            <person name="Tritt A."/>
            <person name="Yoshinaga Y."/>
            <person name="Zwiers L.-H."/>
            <person name="Turgeon B."/>
            <person name="Goodwin S."/>
            <person name="Spatafora J."/>
            <person name="Crous P."/>
            <person name="Grigoriev I."/>
        </authorList>
    </citation>
    <scope>NUCLEOTIDE SEQUENCE</scope>
    <source>
        <strain evidence="2">CBS 107.79</strain>
    </source>
</reference>
<feature type="transmembrane region" description="Helical" evidence="1">
    <location>
        <begin position="69"/>
        <end position="86"/>
    </location>
</feature>
<evidence type="ECO:0000256" key="1">
    <source>
        <dbReference type="SAM" id="Phobius"/>
    </source>
</evidence>
<name>A0A6A5URV3_9PLEO</name>
<evidence type="ECO:0000313" key="3">
    <source>
        <dbReference type="Proteomes" id="UP000800036"/>
    </source>
</evidence>
<keyword evidence="3" id="KW-1185">Reference proteome</keyword>
<keyword evidence="1" id="KW-1133">Transmembrane helix</keyword>